<comment type="caution">
    <text evidence="2">The sequence shown here is derived from an EMBL/GenBank/DDBJ whole genome shotgun (WGS) entry which is preliminary data.</text>
</comment>
<reference evidence="2 3" key="1">
    <citation type="submission" date="2020-04" db="EMBL/GenBank/DDBJ databases">
        <title>Draft genome of Pyxidicoccus fallax type strain.</title>
        <authorList>
            <person name="Whitworth D.E."/>
        </authorList>
    </citation>
    <scope>NUCLEOTIDE SEQUENCE [LARGE SCALE GENOMIC DNA]</scope>
    <source>
        <strain evidence="2 3">DSM 14698</strain>
    </source>
</reference>
<keyword evidence="3" id="KW-1185">Reference proteome</keyword>
<sequence>MSRKNGELGNDFAEGVPRLSSSVRPLPGAASLEMQPEWIDVTVMPREAPVSPRGRTSPRPVVRSRAEIHQSGLAESARFHQSFMRWLEERHLLGSVRSVSEPGSLPMLHLRCAPRVLDQLRRAPEFEAGTMMPLKLI</sequence>
<protein>
    <submittedName>
        <fullName evidence="2">Uncharacterized protein</fullName>
    </submittedName>
</protein>
<name>A0A848LE51_9BACT</name>
<dbReference type="RefSeq" id="WP_169346601.1">
    <property type="nucleotide sequence ID" value="NZ_JABBJJ010000095.1"/>
</dbReference>
<feature type="region of interest" description="Disordered" evidence="1">
    <location>
        <begin position="1"/>
        <end position="20"/>
    </location>
</feature>
<dbReference type="Proteomes" id="UP000518300">
    <property type="component" value="Unassembled WGS sequence"/>
</dbReference>
<feature type="region of interest" description="Disordered" evidence="1">
    <location>
        <begin position="43"/>
        <end position="63"/>
    </location>
</feature>
<evidence type="ECO:0000313" key="3">
    <source>
        <dbReference type="Proteomes" id="UP000518300"/>
    </source>
</evidence>
<proteinExistence type="predicted"/>
<evidence type="ECO:0000256" key="1">
    <source>
        <dbReference type="SAM" id="MobiDB-lite"/>
    </source>
</evidence>
<gene>
    <name evidence="2" type="ORF">HG543_21010</name>
</gene>
<dbReference type="EMBL" id="JABBJJ010000095">
    <property type="protein sequence ID" value="NMO17319.1"/>
    <property type="molecule type" value="Genomic_DNA"/>
</dbReference>
<accession>A0A848LE51</accession>
<organism evidence="2 3">
    <name type="scientific">Pyxidicoccus fallax</name>
    <dbReference type="NCBI Taxonomy" id="394095"/>
    <lineage>
        <taxon>Bacteria</taxon>
        <taxon>Pseudomonadati</taxon>
        <taxon>Myxococcota</taxon>
        <taxon>Myxococcia</taxon>
        <taxon>Myxococcales</taxon>
        <taxon>Cystobacterineae</taxon>
        <taxon>Myxococcaceae</taxon>
        <taxon>Pyxidicoccus</taxon>
    </lineage>
</organism>
<evidence type="ECO:0000313" key="2">
    <source>
        <dbReference type="EMBL" id="NMO17319.1"/>
    </source>
</evidence>
<dbReference type="AlphaFoldDB" id="A0A848LE51"/>